<dbReference type="EMBL" id="JBHUOZ010000003">
    <property type="protein sequence ID" value="MFD2920298.1"/>
    <property type="molecule type" value="Genomic_DNA"/>
</dbReference>
<keyword evidence="1" id="KW-0812">Transmembrane</keyword>
<keyword evidence="1" id="KW-1133">Transmembrane helix</keyword>
<organism evidence="2 3">
    <name type="scientific">Terrimonas rubra</name>
    <dbReference type="NCBI Taxonomy" id="1035890"/>
    <lineage>
        <taxon>Bacteria</taxon>
        <taxon>Pseudomonadati</taxon>
        <taxon>Bacteroidota</taxon>
        <taxon>Chitinophagia</taxon>
        <taxon>Chitinophagales</taxon>
        <taxon>Chitinophagaceae</taxon>
        <taxon>Terrimonas</taxon>
    </lineage>
</organism>
<comment type="caution">
    <text evidence="2">The sequence shown here is derived from an EMBL/GenBank/DDBJ whole genome shotgun (WGS) entry which is preliminary data.</text>
</comment>
<evidence type="ECO:0000256" key="1">
    <source>
        <dbReference type="SAM" id="Phobius"/>
    </source>
</evidence>
<evidence type="ECO:0000313" key="2">
    <source>
        <dbReference type="EMBL" id="MFD2920298.1"/>
    </source>
</evidence>
<protein>
    <submittedName>
        <fullName evidence="2">CcoQ/FixQ family Cbb3-type cytochrome c oxidase assembly chaperone</fullName>
    </submittedName>
</protein>
<feature type="transmembrane region" description="Helical" evidence="1">
    <location>
        <begin position="15"/>
        <end position="36"/>
    </location>
</feature>
<name>A0ABW6A811_9BACT</name>
<sequence length="52" mass="6058">MKFINYLERITGVSVYPMISLLLFTTVFILVVIYAFKASDRTIKEMENLPLD</sequence>
<keyword evidence="3" id="KW-1185">Reference proteome</keyword>
<gene>
    <name evidence="2" type="ORF">ACFS6H_11290</name>
</gene>
<keyword evidence="1" id="KW-0472">Membrane</keyword>
<proteinExistence type="predicted"/>
<reference evidence="3" key="1">
    <citation type="journal article" date="2019" name="Int. J. Syst. Evol. Microbiol.">
        <title>The Global Catalogue of Microorganisms (GCM) 10K type strain sequencing project: providing services to taxonomists for standard genome sequencing and annotation.</title>
        <authorList>
            <consortium name="The Broad Institute Genomics Platform"/>
            <consortium name="The Broad Institute Genome Sequencing Center for Infectious Disease"/>
            <person name="Wu L."/>
            <person name="Ma J."/>
        </authorList>
    </citation>
    <scope>NUCLEOTIDE SEQUENCE [LARGE SCALE GENOMIC DNA]</scope>
    <source>
        <strain evidence="3">KCTC 23299</strain>
    </source>
</reference>
<evidence type="ECO:0000313" key="3">
    <source>
        <dbReference type="Proteomes" id="UP001597511"/>
    </source>
</evidence>
<dbReference type="Proteomes" id="UP001597511">
    <property type="component" value="Unassembled WGS sequence"/>
</dbReference>
<dbReference type="RefSeq" id="WP_386098389.1">
    <property type="nucleotide sequence ID" value="NZ_JBHUOZ010000003.1"/>
</dbReference>
<accession>A0ABW6A811</accession>